<evidence type="ECO:0000313" key="1">
    <source>
        <dbReference type="EMBL" id="KKL64763.1"/>
    </source>
</evidence>
<reference evidence="1" key="1">
    <citation type="journal article" date="2015" name="Nature">
        <title>Complex archaea that bridge the gap between prokaryotes and eukaryotes.</title>
        <authorList>
            <person name="Spang A."/>
            <person name="Saw J.H."/>
            <person name="Jorgensen S.L."/>
            <person name="Zaremba-Niedzwiedzka K."/>
            <person name="Martijn J."/>
            <person name="Lind A.E."/>
            <person name="van Eijk R."/>
            <person name="Schleper C."/>
            <person name="Guy L."/>
            <person name="Ettema T.J."/>
        </authorList>
    </citation>
    <scope>NUCLEOTIDE SEQUENCE</scope>
</reference>
<protein>
    <submittedName>
        <fullName evidence="1">Uncharacterized protein</fullName>
    </submittedName>
</protein>
<dbReference type="EMBL" id="LAZR01027747">
    <property type="protein sequence ID" value="KKL64763.1"/>
    <property type="molecule type" value="Genomic_DNA"/>
</dbReference>
<sequence>MTLLLKAGKPENHILELVREGDNIEVHMDGECVAEFRDNGEFILHGIDSSNRFDGRWDKE</sequence>
<organism evidence="1">
    <name type="scientific">marine sediment metagenome</name>
    <dbReference type="NCBI Taxonomy" id="412755"/>
    <lineage>
        <taxon>unclassified sequences</taxon>
        <taxon>metagenomes</taxon>
        <taxon>ecological metagenomes</taxon>
    </lineage>
</organism>
<accession>A0A0F9DSI8</accession>
<dbReference type="AlphaFoldDB" id="A0A0F9DSI8"/>
<name>A0A0F9DSI8_9ZZZZ</name>
<proteinExistence type="predicted"/>
<gene>
    <name evidence="1" type="ORF">LCGC14_2161720</name>
</gene>
<comment type="caution">
    <text evidence="1">The sequence shown here is derived from an EMBL/GenBank/DDBJ whole genome shotgun (WGS) entry which is preliminary data.</text>
</comment>